<evidence type="ECO:0000259" key="12">
    <source>
        <dbReference type="Pfam" id="PF02366"/>
    </source>
</evidence>
<dbReference type="UniPathway" id="UPA00378"/>
<proteinExistence type="inferred from homology"/>
<dbReference type="RefSeq" id="WP_142788571.1">
    <property type="nucleotide sequence ID" value="NZ_VHJK01000001.1"/>
</dbReference>
<feature type="transmembrane region" description="Helical" evidence="10">
    <location>
        <begin position="407"/>
        <end position="426"/>
    </location>
</feature>
<evidence type="ECO:0000256" key="1">
    <source>
        <dbReference type="ARBA" id="ARBA00004127"/>
    </source>
</evidence>
<keyword evidence="8 10" id="KW-0472">Membrane</keyword>
<organism evidence="14 15">
    <name type="scientific">Erythrobacter insulae</name>
    <dbReference type="NCBI Taxonomy" id="2584124"/>
    <lineage>
        <taxon>Bacteria</taxon>
        <taxon>Pseudomonadati</taxon>
        <taxon>Pseudomonadota</taxon>
        <taxon>Alphaproteobacteria</taxon>
        <taxon>Sphingomonadales</taxon>
        <taxon>Erythrobacteraceae</taxon>
        <taxon>Erythrobacter/Porphyrobacter group</taxon>
        <taxon>Erythrobacter</taxon>
    </lineage>
</organism>
<keyword evidence="7 10" id="KW-1133">Transmembrane helix</keyword>
<feature type="transmembrane region" description="Helical" evidence="10">
    <location>
        <begin position="350"/>
        <end position="370"/>
    </location>
</feature>
<dbReference type="InterPro" id="IPR003342">
    <property type="entry name" value="ArnT-like_N"/>
</dbReference>
<accession>A0A547PDT2</accession>
<evidence type="ECO:0000313" key="14">
    <source>
        <dbReference type="EMBL" id="TRD12298.1"/>
    </source>
</evidence>
<evidence type="ECO:0000256" key="7">
    <source>
        <dbReference type="ARBA" id="ARBA00022989"/>
    </source>
</evidence>
<feature type="domain" description="ArnT-like N-terminal" evidence="12">
    <location>
        <begin position="100"/>
        <end position="260"/>
    </location>
</feature>
<comment type="function">
    <text evidence="10">Protein O-mannosyltransferase that catalyzes the transfer of a single mannose residue from a polyprenol phospho-mannosyl lipidic donor to the hydroxyl group of selected serine and threonine residues in acceptor proteins.</text>
</comment>
<sequence length="447" mass="48692">MSEAVFSSEQGSETPAGSGDDLRVMASDPWAWCIALPVLFGALAAIRLTIPSAPYFDEVHYLPAARELLSGGEYLNREHPLLGKELIALGIYLLGDNPLGWRIMPLIAGIITVGAGMRAIWHASHERFAVIAYGVLLATGFHIFVHARIAILDIFMLCFLALAAWQFTAAIREPETGRWRLALTGIAIGCALASKWNAVPLAMAPGLTFFAARLSAGRRRLVFSKRGVPVPGISLAEAFVWLGVLPMAIYSATFIPGYWLTAGTAPSPLSQLGLIGLHQEIIALQQQVITPHSYQSTWAQWVTNTRGIWYLYEFTDGAQRGVLLIGNPLTMLLGLPALLWCLVTGFGRNDWAKVGIVIGYGVSLGLWLIAPKPVQFYYHYAVPSCFLLAALALFLSDLHGSARHRWISYAALGASTAVFAIFFPILTAAPLDGPMSFANWTWIAGWR</sequence>
<reference evidence="14 15" key="1">
    <citation type="submission" date="2019-06" db="EMBL/GenBank/DDBJ databases">
        <title>Erythrobacter insulae sp. nov., isolated from a tidal flat.</title>
        <authorList>
            <person name="Yoon J.-H."/>
        </authorList>
    </citation>
    <scope>NUCLEOTIDE SEQUENCE [LARGE SCALE GENOMIC DNA]</scope>
    <source>
        <strain evidence="14 15">JBTF-M21</strain>
    </source>
</reference>
<feature type="transmembrane region" description="Helical" evidence="10">
    <location>
        <begin position="238"/>
        <end position="260"/>
    </location>
</feature>
<feature type="transmembrane region" description="Helical" evidence="10">
    <location>
        <begin position="376"/>
        <end position="395"/>
    </location>
</feature>
<feature type="transmembrane region" description="Helical" evidence="10">
    <location>
        <begin position="321"/>
        <end position="343"/>
    </location>
</feature>
<evidence type="ECO:0000313" key="15">
    <source>
        <dbReference type="Proteomes" id="UP000316343"/>
    </source>
</evidence>
<dbReference type="GO" id="GO:0012505">
    <property type="term" value="C:endomembrane system"/>
    <property type="evidence" value="ECO:0007669"/>
    <property type="project" value="UniProtKB-SubCell"/>
</dbReference>
<evidence type="ECO:0000256" key="8">
    <source>
        <dbReference type="ARBA" id="ARBA00023136"/>
    </source>
</evidence>
<gene>
    <name evidence="14" type="ORF">FGU71_10780</name>
</gene>
<evidence type="ECO:0000256" key="10">
    <source>
        <dbReference type="RuleBase" id="RU367007"/>
    </source>
</evidence>
<dbReference type="EMBL" id="VHJK01000001">
    <property type="protein sequence ID" value="TRD12298.1"/>
    <property type="molecule type" value="Genomic_DNA"/>
</dbReference>
<dbReference type="Pfam" id="PF16192">
    <property type="entry name" value="PMT_4TMC"/>
    <property type="match status" value="1"/>
</dbReference>
<name>A0A547PDT2_9SPHN</name>
<feature type="compositionally biased region" description="Polar residues" evidence="11">
    <location>
        <begin position="1"/>
        <end position="15"/>
    </location>
</feature>
<dbReference type="OrthoDB" id="9776737at2"/>
<evidence type="ECO:0000256" key="6">
    <source>
        <dbReference type="ARBA" id="ARBA00022692"/>
    </source>
</evidence>
<dbReference type="GO" id="GO:0004169">
    <property type="term" value="F:dolichyl-phosphate-mannose-protein mannosyltransferase activity"/>
    <property type="evidence" value="ECO:0007669"/>
    <property type="project" value="UniProtKB-UniRule"/>
</dbReference>
<comment type="pathway">
    <text evidence="2 10">Protein modification; protein glycosylation.</text>
</comment>
<dbReference type="AlphaFoldDB" id="A0A547PDT2"/>
<keyword evidence="15" id="KW-1185">Reference proteome</keyword>
<keyword evidence="4 10" id="KW-0328">Glycosyltransferase</keyword>
<evidence type="ECO:0000256" key="2">
    <source>
        <dbReference type="ARBA" id="ARBA00004922"/>
    </source>
</evidence>
<feature type="transmembrane region" description="Helical" evidence="10">
    <location>
        <begin position="99"/>
        <end position="121"/>
    </location>
</feature>
<feature type="domain" description="Protein O-mannosyl-transferase C-terminal four TM" evidence="13">
    <location>
        <begin position="274"/>
        <end position="446"/>
    </location>
</feature>
<protein>
    <recommendedName>
        <fullName evidence="9 10">Polyprenol-phosphate-mannose--protein mannosyltransferase</fullName>
        <ecNumber evidence="10">2.4.1.-</ecNumber>
    </recommendedName>
</protein>
<evidence type="ECO:0000256" key="3">
    <source>
        <dbReference type="ARBA" id="ARBA00007222"/>
    </source>
</evidence>
<comment type="similarity">
    <text evidence="3 10">Belongs to the glycosyltransferase 39 family.</text>
</comment>
<dbReference type="InterPro" id="IPR027005">
    <property type="entry name" value="PMT-like"/>
</dbReference>
<feature type="transmembrane region" description="Helical" evidence="10">
    <location>
        <begin position="151"/>
        <end position="171"/>
    </location>
</feature>
<comment type="caution">
    <text evidence="14">The sequence shown here is derived from an EMBL/GenBank/DDBJ whole genome shotgun (WGS) entry which is preliminary data.</text>
</comment>
<evidence type="ECO:0000259" key="13">
    <source>
        <dbReference type="Pfam" id="PF16192"/>
    </source>
</evidence>
<evidence type="ECO:0000256" key="9">
    <source>
        <dbReference type="ARBA" id="ARBA00093617"/>
    </source>
</evidence>
<dbReference type="EC" id="2.4.1.-" evidence="10"/>
<evidence type="ECO:0000256" key="11">
    <source>
        <dbReference type="SAM" id="MobiDB-lite"/>
    </source>
</evidence>
<dbReference type="InterPro" id="IPR032421">
    <property type="entry name" value="PMT_4TMC"/>
</dbReference>
<evidence type="ECO:0000256" key="5">
    <source>
        <dbReference type="ARBA" id="ARBA00022679"/>
    </source>
</evidence>
<dbReference type="GO" id="GO:0005886">
    <property type="term" value="C:plasma membrane"/>
    <property type="evidence" value="ECO:0007669"/>
    <property type="project" value="UniProtKB-SubCell"/>
</dbReference>
<keyword evidence="5 10" id="KW-0808">Transferase</keyword>
<evidence type="ECO:0000256" key="4">
    <source>
        <dbReference type="ARBA" id="ARBA00022676"/>
    </source>
</evidence>
<dbReference type="Pfam" id="PF02366">
    <property type="entry name" value="PMT"/>
    <property type="match status" value="1"/>
</dbReference>
<dbReference type="PANTHER" id="PTHR10050">
    <property type="entry name" value="DOLICHYL-PHOSPHATE-MANNOSE--PROTEIN MANNOSYLTRANSFERASE"/>
    <property type="match status" value="1"/>
</dbReference>
<keyword evidence="10" id="KW-1003">Cell membrane</keyword>
<comment type="subcellular location">
    <subcellularLocation>
        <location evidence="10">Cell membrane</location>
    </subcellularLocation>
    <subcellularLocation>
        <location evidence="1">Endomembrane system</location>
        <topology evidence="1">Multi-pass membrane protein</topology>
    </subcellularLocation>
</comment>
<keyword evidence="6 10" id="KW-0812">Transmembrane</keyword>
<feature type="region of interest" description="Disordered" evidence="11">
    <location>
        <begin position="1"/>
        <end position="20"/>
    </location>
</feature>
<dbReference type="Proteomes" id="UP000316343">
    <property type="component" value="Unassembled WGS sequence"/>
</dbReference>
<feature type="transmembrane region" description="Helical" evidence="10">
    <location>
        <begin position="30"/>
        <end position="50"/>
    </location>
</feature>
<feature type="transmembrane region" description="Helical" evidence="10">
    <location>
        <begin position="128"/>
        <end position="145"/>
    </location>
</feature>